<keyword evidence="5" id="KW-0694">RNA-binding</keyword>
<dbReference type="NCBIfam" id="TIGR00256">
    <property type="entry name" value="D-aminoacyl-tRNA deacylase"/>
    <property type="match status" value="1"/>
</dbReference>
<protein>
    <recommendedName>
        <fullName evidence="2 5">D-aminoacyl-tRNA deacylase</fullName>
        <ecNumber evidence="2 5">3.1.1.96</ecNumber>
    </recommendedName>
</protein>
<evidence type="ECO:0000313" key="7">
    <source>
        <dbReference type="Proteomes" id="UP000639338"/>
    </source>
</evidence>
<comment type="subcellular location">
    <subcellularLocation>
        <location evidence="5">Cytoplasm</location>
    </subcellularLocation>
</comment>
<evidence type="ECO:0000256" key="4">
    <source>
        <dbReference type="ARBA" id="ARBA00048018"/>
    </source>
</evidence>
<keyword evidence="5" id="KW-0963">Cytoplasm</keyword>
<sequence length="153" mass="17160">MKTVIQRVTKASVTVDGKVISSIGNGLCVLVGIKNDDTIEDLDYIVRKILNLKIFDGENGKKWSASVMDKQYEILCISQFTLYHTLKGNKLDFHQAMTASLAEPFYNNFLSELGKKYEPKYIKDGRFGAMMSVNIENDGPVTLDIESSAKRKV</sequence>
<keyword evidence="5" id="KW-0378">Hydrolase</keyword>
<accession>A0A835CQY9</accession>
<dbReference type="FunFam" id="3.50.80.10:FF:000001">
    <property type="entry name" value="D-aminoacyl-tRNA deacylase"/>
    <property type="match status" value="1"/>
</dbReference>
<reference evidence="6 7" key="1">
    <citation type="submission" date="2020-08" db="EMBL/GenBank/DDBJ databases">
        <title>Aphidius gifuensis genome sequencing and assembly.</title>
        <authorList>
            <person name="Du Z."/>
        </authorList>
    </citation>
    <scope>NUCLEOTIDE SEQUENCE [LARGE SCALE GENOMIC DNA]</scope>
    <source>
        <strain evidence="6">YNYX2018</strain>
        <tissue evidence="6">Adults</tissue>
    </source>
</reference>
<dbReference type="SUPFAM" id="SSF69500">
    <property type="entry name" value="DTD-like"/>
    <property type="match status" value="1"/>
</dbReference>
<comment type="catalytic activity">
    <reaction evidence="4">
        <text>a D-aminoacyl-tRNA + H2O = a tRNA + a D-alpha-amino acid + H(+)</text>
        <dbReference type="Rhea" id="RHEA:13953"/>
        <dbReference type="Rhea" id="RHEA-COMP:10123"/>
        <dbReference type="Rhea" id="RHEA-COMP:10124"/>
        <dbReference type="ChEBI" id="CHEBI:15377"/>
        <dbReference type="ChEBI" id="CHEBI:15378"/>
        <dbReference type="ChEBI" id="CHEBI:59871"/>
        <dbReference type="ChEBI" id="CHEBI:78442"/>
        <dbReference type="ChEBI" id="CHEBI:79333"/>
        <dbReference type="EC" id="3.1.1.96"/>
    </reaction>
</comment>
<evidence type="ECO:0000256" key="3">
    <source>
        <dbReference type="ARBA" id="ARBA00047676"/>
    </source>
</evidence>
<proteinExistence type="inferred from homology"/>
<evidence type="ECO:0000256" key="1">
    <source>
        <dbReference type="ARBA" id="ARBA00009673"/>
    </source>
</evidence>
<evidence type="ECO:0000256" key="5">
    <source>
        <dbReference type="RuleBase" id="RU003470"/>
    </source>
</evidence>
<evidence type="ECO:0000256" key="2">
    <source>
        <dbReference type="ARBA" id="ARBA00013056"/>
    </source>
</evidence>
<keyword evidence="7" id="KW-1185">Reference proteome</keyword>
<comment type="similarity">
    <text evidence="1 5">Belongs to the DTD family.</text>
</comment>
<dbReference type="GO" id="GO:0000049">
    <property type="term" value="F:tRNA binding"/>
    <property type="evidence" value="ECO:0007669"/>
    <property type="project" value="UniProtKB-KW"/>
</dbReference>
<dbReference type="Proteomes" id="UP000639338">
    <property type="component" value="Unassembled WGS sequence"/>
</dbReference>
<dbReference type="InterPro" id="IPR023509">
    <property type="entry name" value="DTD-like_sf"/>
</dbReference>
<keyword evidence="5" id="KW-0820">tRNA-binding</keyword>
<comment type="caution">
    <text evidence="6">The sequence shown here is derived from an EMBL/GenBank/DDBJ whole genome shotgun (WGS) entry which is preliminary data.</text>
</comment>
<dbReference type="PANTHER" id="PTHR10472">
    <property type="entry name" value="D-TYROSYL-TRNA TYR DEACYLASE"/>
    <property type="match status" value="1"/>
</dbReference>
<evidence type="ECO:0000313" key="6">
    <source>
        <dbReference type="EMBL" id="KAF7989645.1"/>
    </source>
</evidence>
<dbReference type="Gene3D" id="3.50.80.10">
    <property type="entry name" value="D-tyrosyl-tRNA(Tyr) deacylase"/>
    <property type="match status" value="1"/>
</dbReference>
<dbReference type="OrthoDB" id="275783at2759"/>
<gene>
    <name evidence="6" type="ORF">HCN44_008319</name>
</gene>
<dbReference type="CDD" id="cd00563">
    <property type="entry name" value="Dtyr_deacylase"/>
    <property type="match status" value="1"/>
</dbReference>
<dbReference type="AlphaFoldDB" id="A0A835CQY9"/>
<dbReference type="GO" id="GO:0005737">
    <property type="term" value="C:cytoplasm"/>
    <property type="evidence" value="ECO:0007669"/>
    <property type="project" value="UniProtKB-SubCell"/>
</dbReference>
<organism evidence="6 7">
    <name type="scientific">Aphidius gifuensis</name>
    <name type="common">Parasitoid wasp</name>
    <dbReference type="NCBI Taxonomy" id="684658"/>
    <lineage>
        <taxon>Eukaryota</taxon>
        <taxon>Metazoa</taxon>
        <taxon>Ecdysozoa</taxon>
        <taxon>Arthropoda</taxon>
        <taxon>Hexapoda</taxon>
        <taxon>Insecta</taxon>
        <taxon>Pterygota</taxon>
        <taxon>Neoptera</taxon>
        <taxon>Endopterygota</taxon>
        <taxon>Hymenoptera</taxon>
        <taxon>Apocrita</taxon>
        <taxon>Ichneumonoidea</taxon>
        <taxon>Braconidae</taxon>
        <taxon>Aphidiinae</taxon>
        <taxon>Aphidius</taxon>
    </lineage>
</organism>
<dbReference type="InterPro" id="IPR003732">
    <property type="entry name" value="Daa-tRNA_deacyls_DTD"/>
</dbReference>
<dbReference type="GO" id="GO:0051500">
    <property type="term" value="F:D-tyrosyl-tRNA(Tyr) deacylase activity"/>
    <property type="evidence" value="ECO:0007669"/>
    <property type="project" value="TreeGrafter"/>
</dbReference>
<name>A0A835CQY9_APHGI</name>
<dbReference type="PANTHER" id="PTHR10472:SF5">
    <property type="entry name" value="D-AMINOACYL-TRNA DEACYLASE 1"/>
    <property type="match status" value="1"/>
</dbReference>
<dbReference type="EC" id="3.1.1.96" evidence="2 5"/>
<comment type="catalytic activity">
    <reaction evidence="3">
        <text>glycyl-tRNA(Ala) + H2O = tRNA(Ala) + glycine + H(+)</text>
        <dbReference type="Rhea" id="RHEA:53744"/>
        <dbReference type="Rhea" id="RHEA-COMP:9657"/>
        <dbReference type="Rhea" id="RHEA-COMP:13640"/>
        <dbReference type="ChEBI" id="CHEBI:15377"/>
        <dbReference type="ChEBI" id="CHEBI:15378"/>
        <dbReference type="ChEBI" id="CHEBI:57305"/>
        <dbReference type="ChEBI" id="CHEBI:78442"/>
        <dbReference type="ChEBI" id="CHEBI:78522"/>
        <dbReference type="EC" id="3.1.1.96"/>
    </reaction>
</comment>
<dbReference type="EMBL" id="JACMRX010000005">
    <property type="protein sequence ID" value="KAF7989645.1"/>
    <property type="molecule type" value="Genomic_DNA"/>
</dbReference>
<dbReference type="Pfam" id="PF02580">
    <property type="entry name" value="Tyr_Deacylase"/>
    <property type="match status" value="1"/>
</dbReference>